<keyword evidence="2" id="KW-1185">Reference proteome</keyword>
<organism evidence="1 2">
    <name type="scientific">Tenacibaculum soleae</name>
    <dbReference type="NCBI Taxonomy" id="447689"/>
    <lineage>
        <taxon>Bacteria</taxon>
        <taxon>Pseudomonadati</taxon>
        <taxon>Bacteroidota</taxon>
        <taxon>Flavobacteriia</taxon>
        <taxon>Flavobacteriales</taxon>
        <taxon>Flavobacteriaceae</taxon>
        <taxon>Tenacibaculum</taxon>
    </lineage>
</organism>
<dbReference type="AlphaFoldDB" id="A0A1B9Y2C9"/>
<dbReference type="STRING" id="447689.BA195_04525"/>
<dbReference type="EMBL" id="MAKX01000001">
    <property type="protein sequence ID" value="OCK43965.1"/>
    <property type="molecule type" value="Genomic_DNA"/>
</dbReference>
<evidence type="ECO:0000313" key="2">
    <source>
        <dbReference type="Proteomes" id="UP000093186"/>
    </source>
</evidence>
<sequence>MLKGLYLGVFLLVISTFYSCGIATKVAKKSLVEYLELHHKGKYEIVVFKRNFNTTNVNFNLFLVALRLVEIKTVSIVFEWDPKLKKLHRPYYKEGNSRAYLTSKNIKEVC</sequence>
<proteinExistence type="predicted"/>
<reference evidence="1 2" key="1">
    <citation type="submission" date="2016-06" db="EMBL/GenBank/DDBJ databases">
        <title>Draft Genome Sequence of Tenacibaculum soleae UCD-KL19.</title>
        <authorList>
            <person name="Eisen J.A."/>
            <person name="Coil D.A."/>
            <person name="Lujan K.M."/>
        </authorList>
    </citation>
    <scope>NUCLEOTIDE SEQUENCE [LARGE SCALE GENOMIC DNA]</scope>
    <source>
        <strain evidence="1 2">UCD-KL19</strain>
    </source>
</reference>
<comment type="caution">
    <text evidence="1">The sequence shown here is derived from an EMBL/GenBank/DDBJ whole genome shotgun (WGS) entry which is preliminary data.</text>
</comment>
<evidence type="ECO:0008006" key="3">
    <source>
        <dbReference type="Google" id="ProtNLM"/>
    </source>
</evidence>
<accession>A0A1B9Y2C9</accession>
<gene>
    <name evidence="1" type="ORF">BA195_04525</name>
</gene>
<dbReference type="RefSeq" id="WP_068702860.1">
    <property type="nucleotide sequence ID" value="NZ_JAUOSW010000004.1"/>
</dbReference>
<evidence type="ECO:0000313" key="1">
    <source>
        <dbReference type="EMBL" id="OCK43965.1"/>
    </source>
</evidence>
<dbReference type="OrthoDB" id="1198102at2"/>
<protein>
    <recommendedName>
        <fullName evidence="3">Lipoprotein</fullName>
    </recommendedName>
</protein>
<dbReference type="Proteomes" id="UP000093186">
    <property type="component" value="Unassembled WGS sequence"/>
</dbReference>
<dbReference type="PROSITE" id="PS51257">
    <property type="entry name" value="PROKAR_LIPOPROTEIN"/>
    <property type="match status" value="1"/>
</dbReference>
<name>A0A1B9Y2C9_9FLAO</name>